<feature type="region of interest" description="Disordered" evidence="1">
    <location>
        <begin position="195"/>
        <end position="215"/>
    </location>
</feature>
<comment type="caution">
    <text evidence="2">The sequence shown here is derived from an EMBL/GenBank/DDBJ whole genome shotgun (WGS) entry which is preliminary data.</text>
</comment>
<dbReference type="Proteomes" id="UP001194468">
    <property type="component" value="Unassembled WGS sequence"/>
</dbReference>
<dbReference type="AlphaFoldDB" id="A0AAD4BSZ5"/>
<feature type="region of interest" description="Disordered" evidence="1">
    <location>
        <begin position="130"/>
        <end position="154"/>
    </location>
</feature>
<evidence type="ECO:0000256" key="1">
    <source>
        <dbReference type="SAM" id="MobiDB-lite"/>
    </source>
</evidence>
<name>A0AAD4BSZ5_BOLED</name>
<keyword evidence="3" id="KW-1185">Reference proteome</keyword>
<reference evidence="2" key="1">
    <citation type="submission" date="2019-10" db="EMBL/GenBank/DDBJ databases">
        <authorList>
            <consortium name="DOE Joint Genome Institute"/>
            <person name="Kuo A."/>
            <person name="Miyauchi S."/>
            <person name="Kiss E."/>
            <person name="Drula E."/>
            <person name="Kohler A."/>
            <person name="Sanchez-Garcia M."/>
            <person name="Andreopoulos B."/>
            <person name="Barry K.W."/>
            <person name="Bonito G."/>
            <person name="Buee M."/>
            <person name="Carver A."/>
            <person name="Chen C."/>
            <person name="Cichocki N."/>
            <person name="Clum A."/>
            <person name="Culley D."/>
            <person name="Crous P.W."/>
            <person name="Fauchery L."/>
            <person name="Girlanda M."/>
            <person name="Hayes R."/>
            <person name="Keri Z."/>
            <person name="LaButti K."/>
            <person name="Lipzen A."/>
            <person name="Lombard V."/>
            <person name="Magnuson J."/>
            <person name="Maillard F."/>
            <person name="Morin E."/>
            <person name="Murat C."/>
            <person name="Nolan M."/>
            <person name="Ohm R."/>
            <person name="Pangilinan J."/>
            <person name="Pereira M."/>
            <person name="Perotto S."/>
            <person name="Peter M."/>
            <person name="Riley R."/>
            <person name="Sitrit Y."/>
            <person name="Stielow B."/>
            <person name="Szollosi G."/>
            <person name="Zifcakova L."/>
            <person name="Stursova M."/>
            <person name="Spatafora J.W."/>
            <person name="Tedersoo L."/>
            <person name="Vaario L.-M."/>
            <person name="Yamada A."/>
            <person name="Yan M."/>
            <person name="Wang P."/>
            <person name="Xu J."/>
            <person name="Bruns T."/>
            <person name="Baldrian P."/>
            <person name="Vilgalys R."/>
            <person name="Henrissat B."/>
            <person name="Grigoriev I.V."/>
            <person name="Hibbett D."/>
            <person name="Nagy L.G."/>
            <person name="Martin F.M."/>
        </authorList>
    </citation>
    <scope>NUCLEOTIDE SEQUENCE</scope>
    <source>
        <strain evidence="2">BED1</strain>
    </source>
</reference>
<sequence>MMLLHVRVSLHSTLLEQYTTWGSERAVKTRKARSGMSWMHHRATTLSSHAPRWTCSSPLTHCPFRHPAASFFPTCPPYGPGPNGPVVPRQRVQSAFHPMVVKAAFTTLGLMHAKAWADYALLHVPIPAKTRSRRSPPCASRPTLFHGPPNRARRPERVVGVGSEERCKNSGCAVAGAQKLMVGQGQDGYDVPIAPGRGARAQGESGGPRDTGTRTRWARGRVWGPCYFSGGVVGGAHACGCATVWL</sequence>
<accession>A0AAD4BSZ5</accession>
<reference evidence="2" key="2">
    <citation type="journal article" date="2020" name="Nat. Commun.">
        <title>Large-scale genome sequencing of mycorrhizal fungi provides insights into the early evolution of symbiotic traits.</title>
        <authorList>
            <person name="Miyauchi S."/>
            <person name="Kiss E."/>
            <person name="Kuo A."/>
            <person name="Drula E."/>
            <person name="Kohler A."/>
            <person name="Sanchez-Garcia M."/>
            <person name="Morin E."/>
            <person name="Andreopoulos B."/>
            <person name="Barry K.W."/>
            <person name="Bonito G."/>
            <person name="Buee M."/>
            <person name="Carver A."/>
            <person name="Chen C."/>
            <person name="Cichocki N."/>
            <person name="Clum A."/>
            <person name="Culley D."/>
            <person name="Crous P.W."/>
            <person name="Fauchery L."/>
            <person name="Girlanda M."/>
            <person name="Hayes R.D."/>
            <person name="Keri Z."/>
            <person name="LaButti K."/>
            <person name="Lipzen A."/>
            <person name="Lombard V."/>
            <person name="Magnuson J."/>
            <person name="Maillard F."/>
            <person name="Murat C."/>
            <person name="Nolan M."/>
            <person name="Ohm R.A."/>
            <person name="Pangilinan J."/>
            <person name="Pereira M.F."/>
            <person name="Perotto S."/>
            <person name="Peter M."/>
            <person name="Pfister S."/>
            <person name="Riley R."/>
            <person name="Sitrit Y."/>
            <person name="Stielow J.B."/>
            <person name="Szollosi G."/>
            <person name="Zifcakova L."/>
            <person name="Stursova M."/>
            <person name="Spatafora J.W."/>
            <person name="Tedersoo L."/>
            <person name="Vaario L.M."/>
            <person name="Yamada A."/>
            <person name="Yan M."/>
            <person name="Wang P."/>
            <person name="Xu J."/>
            <person name="Bruns T."/>
            <person name="Baldrian P."/>
            <person name="Vilgalys R."/>
            <person name="Dunand C."/>
            <person name="Henrissat B."/>
            <person name="Grigoriev I.V."/>
            <person name="Hibbett D."/>
            <person name="Nagy L.G."/>
            <person name="Martin F.M."/>
        </authorList>
    </citation>
    <scope>NUCLEOTIDE SEQUENCE</scope>
    <source>
        <strain evidence="2">BED1</strain>
    </source>
</reference>
<evidence type="ECO:0000313" key="3">
    <source>
        <dbReference type="Proteomes" id="UP001194468"/>
    </source>
</evidence>
<proteinExistence type="predicted"/>
<dbReference type="EMBL" id="WHUW01000015">
    <property type="protein sequence ID" value="KAF8439109.1"/>
    <property type="molecule type" value="Genomic_DNA"/>
</dbReference>
<protein>
    <submittedName>
        <fullName evidence="2">Uncharacterized protein</fullName>
    </submittedName>
</protein>
<gene>
    <name evidence="2" type="ORF">L210DRAFT_3543503</name>
</gene>
<organism evidence="2 3">
    <name type="scientific">Boletus edulis BED1</name>
    <dbReference type="NCBI Taxonomy" id="1328754"/>
    <lineage>
        <taxon>Eukaryota</taxon>
        <taxon>Fungi</taxon>
        <taxon>Dikarya</taxon>
        <taxon>Basidiomycota</taxon>
        <taxon>Agaricomycotina</taxon>
        <taxon>Agaricomycetes</taxon>
        <taxon>Agaricomycetidae</taxon>
        <taxon>Boletales</taxon>
        <taxon>Boletineae</taxon>
        <taxon>Boletaceae</taxon>
        <taxon>Boletoideae</taxon>
        <taxon>Boletus</taxon>
    </lineage>
</organism>
<evidence type="ECO:0000313" key="2">
    <source>
        <dbReference type="EMBL" id="KAF8439109.1"/>
    </source>
</evidence>